<sequence>MDVDNQYDRVLRSCRQSVKAVHNFFMSRAAIESYMSDPHSTEVVKSALFYKAVIRYARPFLNSNSSDGKLMYPVRRLKRYEGFDSEMHEHLIDVRNALVAHDDFEELPPRILFHGFSPAGEDYLIPLSVTISNSCLQSADRIEDWMKIHAHVVAAETGALQILHGQIAEARKRALDAPEETKNVAYRKEMGTHSPEDGVRNLDLNDDWLSGIFPSFENVGIQYQYEHNRMNLQFLGPEVIHTPQGKEITITPGATPGAPGEIKISDPSGSDR</sequence>
<name>A0A3D9EUY4_ECTOL</name>
<evidence type="ECO:0000256" key="1">
    <source>
        <dbReference type="SAM" id="MobiDB-lite"/>
    </source>
</evidence>
<feature type="region of interest" description="Disordered" evidence="1">
    <location>
        <begin position="252"/>
        <end position="272"/>
    </location>
</feature>
<evidence type="ECO:0000313" key="3">
    <source>
        <dbReference type="Proteomes" id="UP000256988"/>
    </source>
</evidence>
<gene>
    <name evidence="2" type="ORF">DFO60_1455</name>
</gene>
<protein>
    <submittedName>
        <fullName evidence="2">Uncharacterized protein</fullName>
    </submittedName>
</protein>
<comment type="caution">
    <text evidence="2">The sequence shown here is derived from an EMBL/GenBank/DDBJ whole genome shotgun (WGS) entry which is preliminary data.</text>
</comment>
<dbReference type="EMBL" id="QRDL01000002">
    <property type="protein sequence ID" value="RED06949.1"/>
    <property type="molecule type" value="Genomic_DNA"/>
</dbReference>
<organism evidence="2 3">
    <name type="scientific">Ectopseudomonas oleovorans</name>
    <name type="common">Pseudomonas oleovorans</name>
    <dbReference type="NCBI Taxonomy" id="301"/>
    <lineage>
        <taxon>Bacteria</taxon>
        <taxon>Pseudomonadati</taxon>
        <taxon>Pseudomonadota</taxon>
        <taxon>Gammaproteobacteria</taxon>
        <taxon>Pseudomonadales</taxon>
        <taxon>Pseudomonadaceae</taxon>
        <taxon>Ectopseudomonas</taxon>
    </lineage>
</organism>
<reference evidence="2 3" key="1">
    <citation type="submission" date="2018-07" db="EMBL/GenBank/DDBJ databases">
        <title>Genome sequencing of rice bacterial endophytes.</title>
        <authorList>
            <person name="Venturi V."/>
        </authorList>
    </citation>
    <scope>NUCLEOTIDE SEQUENCE [LARGE SCALE GENOMIC DNA]</scope>
    <source>
        <strain evidence="2 3">AG1002</strain>
    </source>
</reference>
<proteinExistence type="predicted"/>
<accession>A0A3D9EUY4</accession>
<dbReference type="Proteomes" id="UP000256988">
    <property type="component" value="Unassembled WGS sequence"/>
</dbReference>
<evidence type="ECO:0000313" key="2">
    <source>
        <dbReference type="EMBL" id="RED06949.1"/>
    </source>
</evidence>
<dbReference type="AlphaFoldDB" id="A0A3D9EUY4"/>